<sequence>GDHMSPRAAAPTKQGETWSDYDKCRFFDPRNEFWDHHHCEYVGCTNLAGNCENATEGRWPIMVTGYEHGCFDNVHRRVPKAPSNACSSGSMTLCCIYESDRTVVVKVKPYHRR</sequence>
<reference evidence="1" key="1">
    <citation type="submission" date="2023-10" db="EMBL/GenBank/DDBJ databases">
        <title>Genome assembly of Pristionchus species.</title>
        <authorList>
            <person name="Yoshida K."/>
            <person name="Sommer R.J."/>
        </authorList>
    </citation>
    <scope>NUCLEOTIDE SEQUENCE</scope>
    <source>
        <strain evidence="1">RS5133</strain>
    </source>
</reference>
<accession>A0AAV5VDB8</accession>
<dbReference type="AlphaFoldDB" id="A0AAV5VDB8"/>
<dbReference type="Proteomes" id="UP001432322">
    <property type="component" value="Unassembled WGS sequence"/>
</dbReference>
<keyword evidence="2" id="KW-1185">Reference proteome</keyword>
<protein>
    <submittedName>
        <fullName evidence="1">Uncharacterized protein</fullName>
    </submittedName>
</protein>
<feature type="non-terminal residue" evidence="1">
    <location>
        <position position="113"/>
    </location>
</feature>
<gene>
    <name evidence="1" type="ORF">PFISCL1PPCAC_7480</name>
</gene>
<dbReference type="EMBL" id="BTSY01000002">
    <property type="protein sequence ID" value="GMT16183.1"/>
    <property type="molecule type" value="Genomic_DNA"/>
</dbReference>
<comment type="caution">
    <text evidence="1">The sequence shown here is derived from an EMBL/GenBank/DDBJ whole genome shotgun (WGS) entry which is preliminary data.</text>
</comment>
<evidence type="ECO:0000313" key="2">
    <source>
        <dbReference type="Proteomes" id="UP001432322"/>
    </source>
</evidence>
<name>A0AAV5VDB8_9BILA</name>
<evidence type="ECO:0000313" key="1">
    <source>
        <dbReference type="EMBL" id="GMT16183.1"/>
    </source>
</evidence>
<feature type="non-terminal residue" evidence="1">
    <location>
        <position position="1"/>
    </location>
</feature>
<proteinExistence type="predicted"/>
<organism evidence="1 2">
    <name type="scientific">Pristionchus fissidentatus</name>
    <dbReference type="NCBI Taxonomy" id="1538716"/>
    <lineage>
        <taxon>Eukaryota</taxon>
        <taxon>Metazoa</taxon>
        <taxon>Ecdysozoa</taxon>
        <taxon>Nematoda</taxon>
        <taxon>Chromadorea</taxon>
        <taxon>Rhabditida</taxon>
        <taxon>Rhabditina</taxon>
        <taxon>Diplogasteromorpha</taxon>
        <taxon>Diplogasteroidea</taxon>
        <taxon>Neodiplogasteridae</taxon>
        <taxon>Pristionchus</taxon>
    </lineage>
</organism>